<feature type="non-terminal residue" evidence="4">
    <location>
        <position position="222"/>
    </location>
</feature>
<dbReference type="PANTHER" id="PTHR47256">
    <property type="entry name" value="ZN(II)2CYS6 TRANSCRIPTION FACTOR (EUROFUNG)-RELATED"/>
    <property type="match status" value="1"/>
</dbReference>
<evidence type="ECO:0000313" key="5">
    <source>
        <dbReference type="Proteomes" id="UP000285084"/>
    </source>
</evidence>
<gene>
    <name evidence="4" type="ORF">BFJ69_g18436</name>
</gene>
<organism evidence="4 5">
    <name type="scientific">Fusarium oxysporum</name>
    <name type="common">Fusarium vascular wilt</name>
    <dbReference type="NCBI Taxonomy" id="5507"/>
    <lineage>
        <taxon>Eukaryota</taxon>
        <taxon>Fungi</taxon>
        <taxon>Dikarya</taxon>
        <taxon>Ascomycota</taxon>
        <taxon>Pezizomycotina</taxon>
        <taxon>Sordariomycetes</taxon>
        <taxon>Hypocreomycetidae</taxon>
        <taxon>Hypocreales</taxon>
        <taxon>Nectriaceae</taxon>
        <taxon>Fusarium</taxon>
        <taxon>Fusarium oxysporum species complex</taxon>
    </lineage>
</organism>
<evidence type="ECO:0000256" key="2">
    <source>
        <dbReference type="SAM" id="MobiDB-lite"/>
    </source>
</evidence>
<dbReference type="CDD" id="cd00067">
    <property type="entry name" value="GAL4"/>
    <property type="match status" value="1"/>
</dbReference>
<reference evidence="4 5" key="1">
    <citation type="journal article" date="2018" name="Sci. Rep.">
        <title>Characterisation of pathogen-specific regions and novel effector candidates in Fusarium oxysporum f. sp. cepae.</title>
        <authorList>
            <person name="Armitage A.D."/>
            <person name="Taylor A."/>
            <person name="Sobczyk M.K."/>
            <person name="Baxter L."/>
            <person name="Greenfield B.P."/>
            <person name="Bates H.J."/>
            <person name="Wilson F."/>
            <person name="Jackson A.C."/>
            <person name="Ott S."/>
            <person name="Harrison R.J."/>
            <person name="Clarkson J.P."/>
        </authorList>
    </citation>
    <scope>NUCLEOTIDE SEQUENCE [LARGE SCALE GENOMIC DNA]</scope>
    <source>
        <strain evidence="4 5">Fo_A13</strain>
    </source>
</reference>
<accession>A0A420M5E1</accession>
<dbReference type="VEuPathDB" id="FungiDB:FOMG_15468"/>
<dbReference type="PROSITE" id="PS00463">
    <property type="entry name" value="ZN2_CY6_FUNGAL_1"/>
    <property type="match status" value="1"/>
</dbReference>
<feature type="region of interest" description="Disordered" evidence="2">
    <location>
        <begin position="162"/>
        <end position="193"/>
    </location>
</feature>
<dbReference type="VEuPathDB" id="FungiDB:HZS61_015804"/>
<dbReference type="Proteomes" id="UP000285084">
    <property type="component" value="Unassembled WGS sequence"/>
</dbReference>
<dbReference type="SMART" id="SM00066">
    <property type="entry name" value="GAL4"/>
    <property type="match status" value="1"/>
</dbReference>
<feature type="compositionally biased region" description="Polar residues" evidence="2">
    <location>
        <begin position="25"/>
        <end position="58"/>
    </location>
</feature>
<keyword evidence="1" id="KW-0539">Nucleus</keyword>
<protein>
    <recommendedName>
        <fullName evidence="3">Zn(2)-C6 fungal-type domain-containing protein</fullName>
    </recommendedName>
</protein>
<dbReference type="VEuPathDB" id="FungiDB:FOC4_g10001030"/>
<dbReference type="InterPro" id="IPR036864">
    <property type="entry name" value="Zn2-C6_fun-type_DNA-bd_sf"/>
</dbReference>
<feature type="domain" description="Zn(2)-C6 fungal-type" evidence="3">
    <location>
        <begin position="73"/>
        <end position="103"/>
    </location>
</feature>
<dbReference type="Pfam" id="PF00172">
    <property type="entry name" value="Zn_clus"/>
    <property type="match status" value="1"/>
</dbReference>
<evidence type="ECO:0000313" key="4">
    <source>
        <dbReference type="EMBL" id="RKK41815.1"/>
    </source>
</evidence>
<dbReference type="InterPro" id="IPR001138">
    <property type="entry name" value="Zn2Cys6_DnaBD"/>
</dbReference>
<dbReference type="EMBL" id="MRCX01002003">
    <property type="protein sequence ID" value="RKK41815.1"/>
    <property type="molecule type" value="Genomic_DNA"/>
</dbReference>
<dbReference type="VEuPathDB" id="FungiDB:FOC1_g10002530"/>
<feature type="compositionally biased region" description="Low complexity" evidence="2">
    <location>
        <begin position="162"/>
        <end position="177"/>
    </location>
</feature>
<dbReference type="GO" id="GO:0000981">
    <property type="term" value="F:DNA-binding transcription factor activity, RNA polymerase II-specific"/>
    <property type="evidence" value="ECO:0007669"/>
    <property type="project" value="InterPro"/>
</dbReference>
<name>A0A420M5E1_FUSOX</name>
<evidence type="ECO:0000256" key="1">
    <source>
        <dbReference type="ARBA" id="ARBA00023242"/>
    </source>
</evidence>
<dbReference type="Gene3D" id="4.10.240.10">
    <property type="entry name" value="Zn(2)-C6 fungal-type DNA-binding domain"/>
    <property type="match status" value="1"/>
</dbReference>
<sequence>MDADNNGPSGGANQRQPSAEHRPQGASSQGNPSPTSAQSSNTPSTASGTAPNTISHPQNSKRRRGLGVVTPNACTECRKKRAKCDGKKPCGRCKAQKNVDCIYEIPVRQSKEDLRTKIESLRQKQRSGDQVFAALVRPELWEEVLTRLRSGQSIENISEWLGSSSHSSEGGLPSFSSRPEAPTMGRIPGFPGSGLGSLTAMSLGVNQVLPQQPSMGPEIGQH</sequence>
<comment type="caution">
    <text evidence="4">The sequence shown here is derived from an EMBL/GenBank/DDBJ whole genome shotgun (WGS) entry which is preliminary data.</text>
</comment>
<dbReference type="AlphaFoldDB" id="A0A420M5E1"/>
<proteinExistence type="predicted"/>
<feature type="region of interest" description="Disordered" evidence="2">
    <location>
        <begin position="1"/>
        <end position="69"/>
    </location>
</feature>
<dbReference type="InterPro" id="IPR053187">
    <property type="entry name" value="Notoamide_regulator"/>
</dbReference>
<dbReference type="PROSITE" id="PS50048">
    <property type="entry name" value="ZN2_CY6_FUNGAL_2"/>
    <property type="match status" value="1"/>
</dbReference>
<evidence type="ECO:0000259" key="3">
    <source>
        <dbReference type="PROSITE" id="PS50048"/>
    </source>
</evidence>
<dbReference type="VEuPathDB" id="FungiDB:FOIG_12609"/>
<dbReference type="VEuPathDB" id="FungiDB:FOZG_08236"/>
<dbReference type="SUPFAM" id="SSF57701">
    <property type="entry name" value="Zn2/Cys6 DNA-binding domain"/>
    <property type="match status" value="1"/>
</dbReference>
<dbReference type="GO" id="GO:0008270">
    <property type="term" value="F:zinc ion binding"/>
    <property type="evidence" value="ECO:0007669"/>
    <property type="project" value="InterPro"/>
</dbReference>
<dbReference type="PANTHER" id="PTHR47256:SF1">
    <property type="entry name" value="ZN(II)2CYS6 TRANSCRIPTION FACTOR (EUROFUNG)"/>
    <property type="match status" value="1"/>
</dbReference>